<evidence type="ECO:0000256" key="5">
    <source>
        <dbReference type="ARBA" id="ARBA00022989"/>
    </source>
</evidence>
<dbReference type="Proteomes" id="UP000663842">
    <property type="component" value="Unassembled WGS sequence"/>
</dbReference>
<evidence type="ECO:0000256" key="2">
    <source>
        <dbReference type="ARBA" id="ARBA00022448"/>
    </source>
</evidence>
<dbReference type="PANTHER" id="PTHR30330">
    <property type="entry name" value="AGSS FAMILY TRANSPORTER, SODIUM-ALANINE"/>
    <property type="match status" value="1"/>
</dbReference>
<comment type="caution">
    <text evidence="10">The sequence shown here is derived from an EMBL/GenBank/DDBJ whole genome shotgun (WGS) entry which is preliminary data.</text>
</comment>
<dbReference type="InterPro" id="IPR043129">
    <property type="entry name" value="ATPase_NBD"/>
</dbReference>
<dbReference type="GO" id="GO:0005283">
    <property type="term" value="F:amino acid:sodium symporter activity"/>
    <property type="evidence" value="ECO:0007669"/>
    <property type="project" value="InterPro"/>
</dbReference>
<feature type="transmembrane region" description="Helical" evidence="8">
    <location>
        <begin position="513"/>
        <end position="530"/>
    </location>
</feature>
<dbReference type="NCBIfam" id="TIGR03725">
    <property type="entry name" value="T6A_YeaZ"/>
    <property type="match status" value="1"/>
</dbReference>
<dbReference type="Pfam" id="PF00814">
    <property type="entry name" value="TsaD"/>
    <property type="match status" value="1"/>
</dbReference>
<keyword evidence="5 8" id="KW-1133">Transmembrane helix</keyword>
<comment type="subcellular location">
    <subcellularLocation>
        <location evidence="1">Cell membrane</location>
        <topology evidence="1">Multi-pass membrane protein</topology>
    </subcellularLocation>
</comment>
<keyword evidence="2" id="KW-0813">Transport</keyword>
<proteinExistence type="predicted"/>
<evidence type="ECO:0000256" key="6">
    <source>
        <dbReference type="ARBA" id="ARBA00023136"/>
    </source>
</evidence>
<dbReference type="EMBL" id="CAJOBF010000300">
    <property type="protein sequence ID" value="CAF3793853.1"/>
    <property type="molecule type" value="Genomic_DNA"/>
</dbReference>
<dbReference type="InterPro" id="IPR022496">
    <property type="entry name" value="T6A_TsaB"/>
</dbReference>
<evidence type="ECO:0000256" key="1">
    <source>
        <dbReference type="ARBA" id="ARBA00004651"/>
    </source>
</evidence>
<feature type="transmembrane region" description="Helical" evidence="8">
    <location>
        <begin position="359"/>
        <end position="382"/>
    </location>
</feature>
<feature type="compositionally biased region" description="Polar residues" evidence="7">
    <location>
        <begin position="1056"/>
        <end position="1065"/>
    </location>
</feature>
<keyword evidence="4 8" id="KW-0812">Transmembrane</keyword>
<keyword evidence="6 8" id="KW-0472">Membrane</keyword>
<feature type="region of interest" description="Disordered" evidence="7">
    <location>
        <begin position="1032"/>
        <end position="1065"/>
    </location>
</feature>
<accession>A0A819B0Q8</accession>
<feature type="transmembrane region" description="Helical" evidence="8">
    <location>
        <begin position="301"/>
        <end position="322"/>
    </location>
</feature>
<dbReference type="SUPFAM" id="SSF53067">
    <property type="entry name" value="Actin-like ATPase domain"/>
    <property type="match status" value="1"/>
</dbReference>
<feature type="transmembrane region" description="Helical" evidence="8">
    <location>
        <begin position="394"/>
        <end position="417"/>
    </location>
</feature>
<dbReference type="PRINTS" id="PR00175">
    <property type="entry name" value="NAALASMPORT"/>
</dbReference>
<dbReference type="InterPro" id="IPR001463">
    <property type="entry name" value="Na/Ala_symport"/>
</dbReference>
<dbReference type="PANTHER" id="PTHR30330:SF3">
    <property type="entry name" value="TRANSCRIPTIONAL REGULATOR, LRP FAMILY"/>
    <property type="match status" value="1"/>
</dbReference>
<gene>
    <name evidence="10" type="ORF">UXM345_LOCUS4397</name>
</gene>
<evidence type="ECO:0000256" key="7">
    <source>
        <dbReference type="SAM" id="MobiDB-lite"/>
    </source>
</evidence>
<feature type="transmembrane region" description="Helical" evidence="8">
    <location>
        <begin position="334"/>
        <end position="352"/>
    </location>
</feature>
<organism evidence="10 11">
    <name type="scientific">Rotaria magnacalcarata</name>
    <dbReference type="NCBI Taxonomy" id="392030"/>
    <lineage>
        <taxon>Eukaryota</taxon>
        <taxon>Metazoa</taxon>
        <taxon>Spiralia</taxon>
        <taxon>Gnathifera</taxon>
        <taxon>Rotifera</taxon>
        <taxon>Eurotatoria</taxon>
        <taxon>Bdelloidea</taxon>
        <taxon>Philodinida</taxon>
        <taxon>Philodinidae</taxon>
        <taxon>Rotaria</taxon>
    </lineage>
</organism>
<protein>
    <recommendedName>
        <fullName evidence="9">Gcp-like domain-containing protein</fullName>
    </recommendedName>
</protein>
<dbReference type="Gene3D" id="1.20.1740.10">
    <property type="entry name" value="Amino acid/polyamine transporter I"/>
    <property type="match status" value="1"/>
</dbReference>
<dbReference type="GO" id="GO:0005886">
    <property type="term" value="C:plasma membrane"/>
    <property type="evidence" value="ECO:0007669"/>
    <property type="project" value="UniProtKB-SubCell"/>
</dbReference>
<evidence type="ECO:0000256" key="4">
    <source>
        <dbReference type="ARBA" id="ARBA00022692"/>
    </source>
</evidence>
<evidence type="ECO:0000256" key="8">
    <source>
        <dbReference type="SAM" id="Phobius"/>
    </source>
</evidence>
<sequence>MSSKNHILAFDVSNNSCSVAISIGQDIIAYEEDLRPSMQAEILISLIEKALKSINSDYDQIDYLALTNGPGSFTGIRIGLAATEGILVSSNIKGMTISNFEMSYYRLARQVKSFDKALILLNAYRNQLYYQEFDFLGNKGDYGIIDIDQVLRLFVNNNNEKIICTGSGVPEIYDQIENIINLTTLPRFARINATQICRFADDKIKKGEFEGANKDSAGIHPIKLYFASVGGMVGLGNIVGISTALMIGGPGSIFWTVIASICGMLIKYSEIYLGVKHRVQNKDGGFDGGPMYYLRDAFKNNYVSCIVAFLICLYGVEIYQFTVLVDRIEHSFEFNRIAIILGLLTLVLYSSIGGIQRLASICTVIMPVFMLVYIFVTIYIIANNAYILPEFFSTVISSAFVGQGPIGGFVGSSMILATYHGMSKIVYSGDIGIGFDSIVQSETNIINPKKQATLAIYALFTDTIICILTNTMLGVTGAWHKLNHLNETNVVSETIANYFPYSDLFLKNMKKKIWLVAVVAAIGISWFVLANKFEKTVYATYLPILEQQKENGLVNLDTNNIKIHKYKFTVVVENFSIFPKSDLFQIKLDEISVFYNPITRNISVYSSGKNFSVGSGETEVYIANPSFLCTINESFLRGNKDNFHITLNSKAQDLLRSLDNAVLVSDKGSSYGIMGNLDKKTNQYSLKLTNNTKGTSITRDYFKFSNQLVDKFFKVTQENQKMKDFMNKLSADYYQLVFPGNAVDSDMSFAITTDKSHLENVYKLIKGEIKIEELASSLVTNFDINKELFNIAISTSYINSLLNNKMLFNLSGDGKEIKANVAMEDTKSYTKDKALEIATLTSEVLAKIFNKVNAENNAKIQELTPNDFINLASSLVDLKNINFSANVLYKIQETQTDATLHFGINEYAMDFAIHSKNKESYNGIFTLSDPFKLINAKTKFAHEVLLPLAEKLTGTDKSSLVMMQKYISNVENNGFEALKVLNKTPELAAGDKFETDFSFEPKNFDFKINDKSFLDIITNEKIVKFLSGFSRESTQKEPPANQVIQEESVSRDQGLDNVSENNDGE</sequence>
<reference evidence="10" key="1">
    <citation type="submission" date="2021-02" db="EMBL/GenBank/DDBJ databases">
        <authorList>
            <person name="Nowell W R."/>
        </authorList>
    </citation>
    <scope>NUCLEOTIDE SEQUENCE</scope>
</reference>
<evidence type="ECO:0000259" key="9">
    <source>
        <dbReference type="Pfam" id="PF00814"/>
    </source>
</evidence>
<feature type="domain" description="Gcp-like" evidence="9">
    <location>
        <begin position="40"/>
        <end position="141"/>
    </location>
</feature>
<dbReference type="InterPro" id="IPR000905">
    <property type="entry name" value="Gcp-like_dom"/>
</dbReference>
<dbReference type="Pfam" id="PF01235">
    <property type="entry name" value="Na_Ala_symp"/>
    <property type="match status" value="1"/>
</dbReference>
<keyword evidence="3" id="KW-1003">Cell membrane</keyword>
<dbReference type="Gene3D" id="3.30.420.40">
    <property type="match status" value="2"/>
</dbReference>
<evidence type="ECO:0000256" key="3">
    <source>
        <dbReference type="ARBA" id="ARBA00022475"/>
    </source>
</evidence>
<feature type="transmembrane region" description="Helical" evidence="8">
    <location>
        <begin position="224"/>
        <end position="247"/>
    </location>
</feature>
<dbReference type="GO" id="GO:0002949">
    <property type="term" value="P:tRNA threonylcarbamoyladenosine modification"/>
    <property type="evidence" value="ECO:0007669"/>
    <property type="project" value="InterPro"/>
</dbReference>
<dbReference type="AlphaFoldDB" id="A0A819B0Q8"/>
<evidence type="ECO:0000313" key="10">
    <source>
        <dbReference type="EMBL" id="CAF3793853.1"/>
    </source>
</evidence>
<feature type="transmembrane region" description="Helical" evidence="8">
    <location>
        <begin position="253"/>
        <end position="273"/>
    </location>
</feature>
<evidence type="ECO:0000313" key="11">
    <source>
        <dbReference type="Proteomes" id="UP000663842"/>
    </source>
</evidence>
<name>A0A819B0Q8_9BILA</name>